<dbReference type="SUPFAM" id="SSF52540">
    <property type="entry name" value="P-loop containing nucleoside triphosphate hydrolases"/>
    <property type="match status" value="1"/>
</dbReference>
<name>A0A0F8XPK5_9ZZZZ</name>
<feature type="domain" description="Helicase ATP-binding" evidence="2">
    <location>
        <begin position="14"/>
        <end position="176"/>
    </location>
</feature>
<evidence type="ECO:0000256" key="1">
    <source>
        <dbReference type="ARBA" id="ARBA00022801"/>
    </source>
</evidence>
<dbReference type="AlphaFoldDB" id="A0A0F8XPK5"/>
<dbReference type="GO" id="GO:0031297">
    <property type="term" value="P:replication fork processing"/>
    <property type="evidence" value="ECO:0007669"/>
    <property type="project" value="TreeGrafter"/>
</dbReference>
<evidence type="ECO:0000313" key="3">
    <source>
        <dbReference type="EMBL" id="KKK63120.1"/>
    </source>
</evidence>
<dbReference type="PROSITE" id="PS51192">
    <property type="entry name" value="HELICASE_ATP_BIND_1"/>
    <property type="match status" value="1"/>
</dbReference>
<reference evidence="3" key="1">
    <citation type="journal article" date="2015" name="Nature">
        <title>Complex archaea that bridge the gap between prokaryotes and eukaryotes.</title>
        <authorList>
            <person name="Spang A."/>
            <person name="Saw J.H."/>
            <person name="Jorgensen S.L."/>
            <person name="Zaremba-Niedzwiedzka K."/>
            <person name="Martijn J."/>
            <person name="Lind A.E."/>
            <person name="van Eijk R."/>
            <person name="Schleper C."/>
            <person name="Guy L."/>
            <person name="Ettema T.J."/>
        </authorList>
    </citation>
    <scope>NUCLEOTIDE SEQUENCE</scope>
</reference>
<dbReference type="SMART" id="SM00487">
    <property type="entry name" value="DEXDc"/>
    <property type="match status" value="1"/>
</dbReference>
<dbReference type="InterPro" id="IPR038718">
    <property type="entry name" value="SNF2-like_sf"/>
</dbReference>
<dbReference type="EMBL" id="LAZR01061666">
    <property type="protein sequence ID" value="KKK63120.1"/>
    <property type="molecule type" value="Genomic_DNA"/>
</dbReference>
<accession>A0A0F8XPK5</accession>
<keyword evidence="1" id="KW-0378">Hydrolase</keyword>
<dbReference type="PANTHER" id="PTHR45766:SF6">
    <property type="entry name" value="SWI_SNF-RELATED MATRIX-ASSOCIATED ACTIN-DEPENDENT REGULATOR OF CHROMATIN SUBFAMILY A-LIKE PROTEIN 1"/>
    <property type="match status" value="1"/>
</dbReference>
<feature type="non-terminal residue" evidence="3">
    <location>
        <position position="322"/>
    </location>
</feature>
<gene>
    <name evidence="3" type="ORF">LCGC14_2997500</name>
</gene>
<dbReference type="GO" id="GO:0043596">
    <property type="term" value="C:nuclear replication fork"/>
    <property type="evidence" value="ECO:0007669"/>
    <property type="project" value="TreeGrafter"/>
</dbReference>
<protein>
    <recommendedName>
        <fullName evidence="2">Helicase ATP-binding domain-containing protein</fullName>
    </recommendedName>
</protein>
<dbReference type="Gene3D" id="3.40.50.10810">
    <property type="entry name" value="Tandem AAA-ATPase domain"/>
    <property type="match status" value="1"/>
</dbReference>
<sequence length="322" mass="36902">MSALSLYPHQVGGRKRLRRQKRLILGDDMGMGKTPQAITASMPPVLIICPLGARDHWMTLFRQWQPKAKPTTSVVDVQNGEANVLVVLWGELEVGRDFSPGKPPKKPGIKRLLDVEWRTIVADEAHLAKNRKAQRTIGLRLLSRLETSERVFLLTGTPIPNGRATELWSLLNILDPKRFSSYWRYVEEEVLREPVHGAPPFVFKELELRRPEHFRRNVVDKYILRREKDDPEFRDQYPEKMPPTVYKIDLEGKQLKAYKEMADEMLTLVGDELLLAQNALSQFSRLRQLALSLGIIDPKLADESAKIKVLDEIVEGHPQPLV</sequence>
<dbReference type="GO" id="GO:0005524">
    <property type="term" value="F:ATP binding"/>
    <property type="evidence" value="ECO:0007669"/>
    <property type="project" value="InterPro"/>
</dbReference>
<dbReference type="InterPro" id="IPR027417">
    <property type="entry name" value="P-loop_NTPase"/>
</dbReference>
<evidence type="ECO:0000259" key="2">
    <source>
        <dbReference type="PROSITE" id="PS51192"/>
    </source>
</evidence>
<comment type="caution">
    <text evidence="3">The sequence shown here is derived from an EMBL/GenBank/DDBJ whole genome shotgun (WGS) entry which is preliminary data.</text>
</comment>
<dbReference type="GO" id="GO:0016787">
    <property type="term" value="F:hydrolase activity"/>
    <property type="evidence" value="ECO:0007669"/>
    <property type="project" value="UniProtKB-KW"/>
</dbReference>
<dbReference type="InterPro" id="IPR000330">
    <property type="entry name" value="SNF2_N"/>
</dbReference>
<dbReference type="Pfam" id="PF00176">
    <property type="entry name" value="SNF2-rel_dom"/>
    <property type="match status" value="1"/>
</dbReference>
<dbReference type="GO" id="GO:0006281">
    <property type="term" value="P:DNA repair"/>
    <property type="evidence" value="ECO:0007669"/>
    <property type="project" value="TreeGrafter"/>
</dbReference>
<organism evidence="3">
    <name type="scientific">marine sediment metagenome</name>
    <dbReference type="NCBI Taxonomy" id="412755"/>
    <lineage>
        <taxon>unclassified sequences</taxon>
        <taxon>metagenomes</taxon>
        <taxon>ecological metagenomes</taxon>
    </lineage>
</organism>
<dbReference type="InterPro" id="IPR014001">
    <property type="entry name" value="Helicase_ATP-bd"/>
</dbReference>
<proteinExistence type="predicted"/>
<dbReference type="PANTHER" id="PTHR45766">
    <property type="entry name" value="DNA ANNEALING HELICASE AND ENDONUCLEASE ZRANB3 FAMILY MEMBER"/>
    <property type="match status" value="1"/>
</dbReference>